<gene>
    <name evidence="1" type="ORF">QSG27_13865</name>
</gene>
<reference evidence="1 2" key="1">
    <citation type="submission" date="2023-06" db="EMBL/GenBank/DDBJ databases">
        <title>Azospirillum isscasensis sp.nov, a bacterium isolated from rhizosphere soil of rice.</title>
        <authorList>
            <person name="Wang H."/>
        </authorList>
    </citation>
    <scope>NUCLEOTIDE SEQUENCE [LARGE SCALE GENOMIC DNA]</scope>
    <source>
        <strain evidence="1 2">C340-1</strain>
    </source>
</reference>
<keyword evidence="2" id="KW-1185">Reference proteome</keyword>
<name>A0ABU0WHU2_9PROT</name>
<sequence>MPEQTVKEQVAAVPKSDLGSVPQDYVDFNNAQEIHCVRQPNGSWTVQLVK</sequence>
<evidence type="ECO:0000313" key="1">
    <source>
        <dbReference type="EMBL" id="MDQ2103783.1"/>
    </source>
</evidence>
<proteinExistence type="predicted"/>
<protein>
    <submittedName>
        <fullName evidence="1">Uncharacterized protein</fullName>
    </submittedName>
</protein>
<dbReference type="EMBL" id="JAUJFI010000059">
    <property type="protein sequence ID" value="MDQ2103783.1"/>
    <property type="molecule type" value="Genomic_DNA"/>
</dbReference>
<accession>A0ABU0WHU2</accession>
<organism evidence="1 2">
    <name type="scientific">Azospirillum isscasi</name>
    <dbReference type="NCBI Taxonomy" id="3053926"/>
    <lineage>
        <taxon>Bacteria</taxon>
        <taxon>Pseudomonadati</taxon>
        <taxon>Pseudomonadota</taxon>
        <taxon>Alphaproteobacteria</taxon>
        <taxon>Rhodospirillales</taxon>
        <taxon>Azospirillaceae</taxon>
        <taxon>Azospirillum</taxon>
    </lineage>
</organism>
<evidence type="ECO:0000313" key="2">
    <source>
        <dbReference type="Proteomes" id="UP001227317"/>
    </source>
</evidence>
<dbReference type="RefSeq" id="WP_306707075.1">
    <property type="nucleotide sequence ID" value="NZ_JAUJFI010000059.1"/>
</dbReference>
<dbReference type="Proteomes" id="UP001227317">
    <property type="component" value="Unassembled WGS sequence"/>
</dbReference>
<comment type="caution">
    <text evidence="1">The sequence shown here is derived from an EMBL/GenBank/DDBJ whole genome shotgun (WGS) entry which is preliminary data.</text>
</comment>